<protein>
    <submittedName>
        <fullName evidence="1">Cytoplasmic protein</fullName>
    </submittedName>
</protein>
<dbReference type="EMBL" id="PPHQ01000012">
    <property type="protein sequence ID" value="PNY66805.1"/>
    <property type="molecule type" value="Genomic_DNA"/>
</dbReference>
<dbReference type="Gene3D" id="3.80.10.10">
    <property type="entry name" value="Ribonuclease Inhibitor"/>
    <property type="match status" value="1"/>
</dbReference>
<accession>A0A2K3TR82</accession>
<dbReference type="InterPro" id="IPR032675">
    <property type="entry name" value="LRR_dom_sf"/>
</dbReference>
<comment type="caution">
    <text evidence="1">The sequence shown here is derived from an EMBL/GenBank/DDBJ whole genome shotgun (WGS) entry which is preliminary data.</text>
</comment>
<name>A0A2K3TR82_ECOLX</name>
<proteinExistence type="predicted"/>
<evidence type="ECO:0000313" key="1">
    <source>
        <dbReference type="EMBL" id="PNY66805.1"/>
    </source>
</evidence>
<dbReference type="RefSeq" id="WP_103253699.1">
    <property type="nucleotide sequence ID" value="NZ_CAXUAK010000001.1"/>
</dbReference>
<organism evidence="1 2">
    <name type="scientific">Escherichia coli</name>
    <dbReference type="NCBI Taxonomy" id="562"/>
    <lineage>
        <taxon>Bacteria</taxon>
        <taxon>Pseudomonadati</taxon>
        <taxon>Pseudomonadota</taxon>
        <taxon>Gammaproteobacteria</taxon>
        <taxon>Enterobacterales</taxon>
        <taxon>Enterobacteriaceae</taxon>
        <taxon>Escherichia</taxon>
    </lineage>
</organism>
<evidence type="ECO:0000313" key="2">
    <source>
        <dbReference type="Proteomes" id="UP000236598"/>
    </source>
</evidence>
<reference evidence="1 2" key="1">
    <citation type="submission" date="2018-01" db="EMBL/GenBank/DDBJ databases">
        <title>Draft Genomic Sequencing Of Potential Extraintestinal Pathogenic Escherichia coli B8S18 Isolated From Retail Chicken Skin.</title>
        <authorList>
            <person name="Xu A."/>
            <person name="Tilman S."/>
            <person name="Wisser-Parker K."/>
            <person name="Sheen S."/>
            <person name="Sommers C."/>
        </authorList>
    </citation>
    <scope>NUCLEOTIDE SEQUENCE [LARGE SCALE GENOMIC DNA]</scope>
    <source>
        <strain evidence="1 2">B8S18Com</strain>
    </source>
</reference>
<dbReference type="AlphaFoldDB" id="A0A2K3TR82"/>
<sequence>MEKKFFMDWDNEIPQEEFINNILADEDLPKIRSLIIGRWGECWDEESCQPIIDMFVEHAERFAHLESLFIGDMESEECEISWIKQGDYSRLYAALPNLKKLTIKGTQGLELGEIAHDKLEHLEIISGGTPCDVFASLQNAQLPALKTLIVYIGVENYGFDASLDIVMKLASKSLFPSLTHLGLVNSEEQNEIVRRVLESDILPQLEVLALSCGTLTDEGAEHLLKHADRLSHLKLLDLYHHYLTEEMQKKLQKTLTCTLELSEALTPEVYDDEIYMHAMYTE</sequence>
<dbReference type="SUPFAM" id="SSF52047">
    <property type="entry name" value="RNI-like"/>
    <property type="match status" value="1"/>
</dbReference>
<dbReference type="NCBIfam" id="NF038076">
    <property type="entry name" value="fam_STM4015"/>
    <property type="match status" value="1"/>
</dbReference>
<dbReference type="InterPro" id="IPR047722">
    <property type="entry name" value="STM4015-like"/>
</dbReference>
<gene>
    <name evidence="1" type="ORF">C2M16_15635</name>
</gene>
<dbReference type="Proteomes" id="UP000236598">
    <property type="component" value="Unassembled WGS sequence"/>
</dbReference>